<reference evidence="1" key="1">
    <citation type="submission" date="2023-03" db="EMBL/GenBank/DDBJ databases">
        <authorList>
            <person name="Steffen K."/>
            <person name="Cardenas P."/>
        </authorList>
    </citation>
    <scope>NUCLEOTIDE SEQUENCE</scope>
</reference>
<protein>
    <submittedName>
        <fullName evidence="1">Uncharacterized protein</fullName>
    </submittedName>
</protein>
<keyword evidence="2" id="KW-1185">Reference proteome</keyword>
<comment type="caution">
    <text evidence="1">The sequence shown here is derived from an EMBL/GenBank/DDBJ whole genome shotgun (WGS) entry which is preliminary data.</text>
</comment>
<dbReference type="AlphaFoldDB" id="A0AA35XEU5"/>
<dbReference type="EMBL" id="CASHTH010003817">
    <property type="protein sequence ID" value="CAI8049781.1"/>
    <property type="molecule type" value="Genomic_DNA"/>
</dbReference>
<dbReference type="Proteomes" id="UP001174909">
    <property type="component" value="Unassembled WGS sequence"/>
</dbReference>
<proteinExistence type="predicted"/>
<organism evidence="1 2">
    <name type="scientific">Geodia barretti</name>
    <name type="common">Barrett's horny sponge</name>
    <dbReference type="NCBI Taxonomy" id="519541"/>
    <lineage>
        <taxon>Eukaryota</taxon>
        <taxon>Metazoa</taxon>
        <taxon>Porifera</taxon>
        <taxon>Demospongiae</taxon>
        <taxon>Heteroscleromorpha</taxon>
        <taxon>Tetractinellida</taxon>
        <taxon>Astrophorina</taxon>
        <taxon>Geodiidae</taxon>
        <taxon>Geodia</taxon>
    </lineage>
</organism>
<accession>A0AA35XEU5</accession>
<sequence length="75" mass="8215">MPLVKLHYSVEGDTTVIATLSANIGKLEFILRGLPGQPDGFKVLRVERTDGSEITDLDSKPPETVYVVGVMEKEN</sequence>
<evidence type="ECO:0000313" key="2">
    <source>
        <dbReference type="Proteomes" id="UP001174909"/>
    </source>
</evidence>
<evidence type="ECO:0000313" key="1">
    <source>
        <dbReference type="EMBL" id="CAI8049781.1"/>
    </source>
</evidence>
<gene>
    <name evidence="1" type="ORF">GBAR_LOCUS27404</name>
</gene>
<name>A0AA35XEU5_GEOBA</name>